<dbReference type="InterPro" id="IPR000169">
    <property type="entry name" value="Pept_cys_AS"/>
</dbReference>
<dbReference type="InterPro" id="IPR038765">
    <property type="entry name" value="Papain-like_cys_pep_sf"/>
</dbReference>
<feature type="region of interest" description="Disordered" evidence="3">
    <location>
        <begin position="376"/>
        <end position="407"/>
    </location>
</feature>
<dbReference type="CDD" id="cd02248">
    <property type="entry name" value="Peptidase_C1A"/>
    <property type="match status" value="1"/>
</dbReference>
<dbReference type="SUPFAM" id="SSF54001">
    <property type="entry name" value="Cysteine proteinases"/>
    <property type="match status" value="1"/>
</dbReference>
<dbReference type="InterPro" id="IPR000668">
    <property type="entry name" value="Peptidase_C1A_C"/>
</dbReference>
<dbReference type="InterPro" id="IPR025661">
    <property type="entry name" value="Pept_asp_AS"/>
</dbReference>
<dbReference type="EMBL" id="HBGG01040061">
    <property type="protein sequence ID" value="CAD9222123.1"/>
    <property type="molecule type" value="Transcribed_RNA"/>
</dbReference>
<accession>A0A7S1T636</accession>
<keyword evidence="2" id="KW-1015">Disulfide bond</keyword>
<dbReference type="PROSITE" id="PS00139">
    <property type="entry name" value="THIOL_PROTEASE_CYS"/>
    <property type="match status" value="1"/>
</dbReference>
<name>A0A7S1T636_9CHLO</name>
<evidence type="ECO:0000256" key="1">
    <source>
        <dbReference type="ARBA" id="ARBA00008455"/>
    </source>
</evidence>
<evidence type="ECO:0000256" key="3">
    <source>
        <dbReference type="SAM" id="MobiDB-lite"/>
    </source>
</evidence>
<dbReference type="PANTHER" id="PTHR12411">
    <property type="entry name" value="CYSTEINE PROTEASE FAMILY C1-RELATED"/>
    <property type="match status" value="1"/>
</dbReference>
<feature type="domain" description="Peptidase C1A papain C-terminal" evidence="5">
    <location>
        <begin position="115"/>
        <end position="373"/>
    </location>
</feature>
<feature type="signal peptide" evidence="4">
    <location>
        <begin position="1"/>
        <end position="29"/>
    </location>
</feature>
<dbReference type="SMART" id="SM00645">
    <property type="entry name" value="Pept_C1"/>
    <property type="match status" value="1"/>
</dbReference>
<dbReference type="InterPro" id="IPR013128">
    <property type="entry name" value="Peptidase_C1A"/>
</dbReference>
<dbReference type="PROSITE" id="PS00640">
    <property type="entry name" value="THIOL_PROTEASE_ASN"/>
    <property type="match status" value="1"/>
</dbReference>
<dbReference type="PROSITE" id="PS00639">
    <property type="entry name" value="THIOL_PROTEASE_HIS"/>
    <property type="match status" value="1"/>
</dbReference>
<keyword evidence="4" id="KW-0732">Signal</keyword>
<sequence>MAAPSMPRFCRIRLGVLVLVSALASPSTARVSVESTGTVNADTSVLQENTLRVQELNEITQLEGPAAVRFGVDGPFGGLAQDEFRRRVLMPPRAPVNHPSRRYRRLENASNATLLPSSFDWRTKGAVTPVKNQGYLGTCWAFSTVENLEGQLYLQSGNLTPLSVEQLVECDGLADPSRGYADCGEFGGWPYLAYEYLRTVGGIFTDNEFPYCSGIPYGDPGNCMPCMPPGYSTKFCGNHSDLYCKPGTTKGQRNGGLCSKRGGFAADVADWQAISPDEAEIKRHLVEVGPLSAALNAALLQFYYGGVYNPYDFLCDPDSLDHAVLLVGYGTEDGVEYWIVKNSWGPEWGEDGYFRIARGTGKCGINTAVTTGLLRKSSGRVDEHGTPGGADGGEPPFGAHRHHLQPPNGETAYEEAVLKLL</sequence>
<protein>
    <recommendedName>
        <fullName evidence="5">Peptidase C1A papain C-terminal domain-containing protein</fullName>
    </recommendedName>
</protein>
<comment type="similarity">
    <text evidence="1">Belongs to the peptidase C1 family.</text>
</comment>
<dbReference type="AlphaFoldDB" id="A0A7S1T636"/>
<proteinExistence type="inferred from homology"/>
<evidence type="ECO:0000259" key="5">
    <source>
        <dbReference type="SMART" id="SM00645"/>
    </source>
</evidence>
<dbReference type="InterPro" id="IPR039417">
    <property type="entry name" value="Peptidase_C1A_papain-like"/>
</dbReference>
<dbReference type="Gene3D" id="3.90.70.10">
    <property type="entry name" value="Cysteine proteinases"/>
    <property type="match status" value="1"/>
</dbReference>
<reference evidence="6" key="1">
    <citation type="submission" date="2021-01" db="EMBL/GenBank/DDBJ databases">
        <authorList>
            <person name="Corre E."/>
            <person name="Pelletier E."/>
            <person name="Niang G."/>
            <person name="Scheremetjew M."/>
            <person name="Finn R."/>
            <person name="Kale V."/>
            <person name="Holt S."/>
            <person name="Cochrane G."/>
            <person name="Meng A."/>
            <person name="Brown T."/>
            <person name="Cohen L."/>
        </authorList>
    </citation>
    <scope>NUCLEOTIDE SEQUENCE</scope>
    <source>
        <strain evidence="6">PLY429</strain>
    </source>
</reference>
<evidence type="ECO:0000256" key="2">
    <source>
        <dbReference type="ARBA" id="ARBA00023157"/>
    </source>
</evidence>
<organism evidence="6">
    <name type="scientific">Tetraselmis chuii</name>
    <dbReference type="NCBI Taxonomy" id="63592"/>
    <lineage>
        <taxon>Eukaryota</taxon>
        <taxon>Viridiplantae</taxon>
        <taxon>Chlorophyta</taxon>
        <taxon>core chlorophytes</taxon>
        <taxon>Chlorodendrophyceae</taxon>
        <taxon>Chlorodendrales</taxon>
        <taxon>Chlorodendraceae</taxon>
        <taxon>Tetraselmis</taxon>
    </lineage>
</organism>
<dbReference type="GO" id="GO:0008234">
    <property type="term" value="F:cysteine-type peptidase activity"/>
    <property type="evidence" value="ECO:0007669"/>
    <property type="project" value="InterPro"/>
</dbReference>
<dbReference type="PRINTS" id="PR00705">
    <property type="entry name" value="PAPAIN"/>
</dbReference>
<evidence type="ECO:0000256" key="4">
    <source>
        <dbReference type="SAM" id="SignalP"/>
    </source>
</evidence>
<feature type="chain" id="PRO_5031094831" description="Peptidase C1A papain C-terminal domain-containing protein" evidence="4">
    <location>
        <begin position="30"/>
        <end position="421"/>
    </location>
</feature>
<dbReference type="Pfam" id="PF00112">
    <property type="entry name" value="Peptidase_C1"/>
    <property type="match status" value="1"/>
</dbReference>
<evidence type="ECO:0000313" key="6">
    <source>
        <dbReference type="EMBL" id="CAD9222123.1"/>
    </source>
</evidence>
<dbReference type="GO" id="GO:0006508">
    <property type="term" value="P:proteolysis"/>
    <property type="evidence" value="ECO:0007669"/>
    <property type="project" value="InterPro"/>
</dbReference>
<gene>
    <name evidence="6" type="ORF">TCHU04912_LOCUS20659</name>
</gene>
<dbReference type="InterPro" id="IPR025660">
    <property type="entry name" value="Pept_his_AS"/>
</dbReference>